<dbReference type="Pfam" id="PF00005">
    <property type="entry name" value="ABC_tran"/>
    <property type="match status" value="1"/>
</dbReference>
<dbReference type="EMBL" id="JXLP01000001">
    <property type="protein sequence ID" value="KIL80228.1"/>
    <property type="molecule type" value="Genomic_DNA"/>
</dbReference>
<accession>A0ABR5AZQ4</accession>
<evidence type="ECO:0000313" key="5">
    <source>
        <dbReference type="EMBL" id="KIL80228.1"/>
    </source>
</evidence>
<dbReference type="Proteomes" id="UP000031982">
    <property type="component" value="Unassembled WGS sequence"/>
</dbReference>
<sequence length="270" mass="30316">MEEENKIVDLQNITWTRTKKNVLNDVSWRVAKGEHWAVLGLNGSGKTSLLKIIAGYQWPTTGTVSVLGHLFGQTNIPELRKSIGWVSSSMDERFHTRPSDSVLEIVLSGKHASVGLYEEISREDIEKAKGLLRQLRMDDLADQAFFSLSQGEKKRTMIARALMPSPKLLILDEPCTGLDLYSKEELLSAIENMGRSPEGPTLLYVTHHIEELMPAVTHALLLKQGKIVAAGPKKSVLTEELLSETFCLPVSVDWEDERPWIHIKSKTYNQ</sequence>
<dbReference type="Gene3D" id="3.40.50.300">
    <property type="entry name" value="P-loop containing nucleotide triphosphate hydrolases"/>
    <property type="match status" value="1"/>
</dbReference>
<protein>
    <submittedName>
        <fullName evidence="5">ABC transporter, ATP-binding protein</fullName>
    </submittedName>
</protein>
<proteinExistence type="predicted"/>
<dbReference type="InterPro" id="IPR003593">
    <property type="entry name" value="AAA+_ATPase"/>
</dbReference>
<dbReference type="InterPro" id="IPR003439">
    <property type="entry name" value="ABC_transporter-like_ATP-bd"/>
</dbReference>
<dbReference type="SUPFAM" id="SSF52540">
    <property type="entry name" value="P-loop containing nucleoside triphosphate hydrolases"/>
    <property type="match status" value="1"/>
</dbReference>
<evidence type="ECO:0000256" key="3">
    <source>
        <dbReference type="ARBA" id="ARBA00022840"/>
    </source>
</evidence>
<evidence type="ECO:0000313" key="6">
    <source>
        <dbReference type="Proteomes" id="UP000031982"/>
    </source>
</evidence>
<keyword evidence="3 5" id="KW-0067">ATP-binding</keyword>
<keyword evidence="1" id="KW-0813">Transport</keyword>
<dbReference type="RefSeq" id="WP_041113024.1">
    <property type="nucleotide sequence ID" value="NZ_JARTHD010000022.1"/>
</dbReference>
<comment type="caution">
    <text evidence="5">The sequence shown here is derived from an EMBL/GenBank/DDBJ whole genome shotgun (WGS) entry which is preliminary data.</text>
</comment>
<organism evidence="5 6">
    <name type="scientific">Bacillus badius</name>
    <dbReference type="NCBI Taxonomy" id="1455"/>
    <lineage>
        <taxon>Bacteria</taxon>
        <taxon>Bacillati</taxon>
        <taxon>Bacillota</taxon>
        <taxon>Bacilli</taxon>
        <taxon>Bacillales</taxon>
        <taxon>Bacillaceae</taxon>
        <taxon>Pseudobacillus</taxon>
    </lineage>
</organism>
<evidence type="ECO:0000259" key="4">
    <source>
        <dbReference type="PROSITE" id="PS50893"/>
    </source>
</evidence>
<dbReference type="InterPro" id="IPR050153">
    <property type="entry name" value="Metal_Ion_Import_ABC"/>
</dbReference>
<dbReference type="GO" id="GO:0005524">
    <property type="term" value="F:ATP binding"/>
    <property type="evidence" value="ECO:0007669"/>
    <property type="project" value="UniProtKB-KW"/>
</dbReference>
<dbReference type="InterPro" id="IPR027417">
    <property type="entry name" value="P-loop_NTPase"/>
</dbReference>
<keyword evidence="6" id="KW-1185">Reference proteome</keyword>
<evidence type="ECO:0000256" key="1">
    <source>
        <dbReference type="ARBA" id="ARBA00022448"/>
    </source>
</evidence>
<evidence type="ECO:0000256" key="2">
    <source>
        <dbReference type="ARBA" id="ARBA00022741"/>
    </source>
</evidence>
<keyword evidence="2" id="KW-0547">Nucleotide-binding</keyword>
<dbReference type="SMART" id="SM00382">
    <property type="entry name" value="AAA"/>
    <property type="match status" value="1"/>
</dbReference>
<dbReference type="PROSITE" id="PS50893">
    <property type="entry name" value="ABC_TRANSPORTER_2"/>
    <property type="match status" value="1"/>
</dbReference>
<name>A0ABR5AZQ4_BACBA</name>
<reference evidence="5 6" key="1">
    <citation type="submission" date="2015-01" db="EMBL/GenBank/DDBJ databases">
        <title>Genome Assembly of Bacillus badius MTCC 1458.</title>
        <authorList>
            <person name="Verma A."/>
            <person name="Khatri I."/>
            <person name="Mual P."/>
            <person name="Subramanian S."/>
            <person name="Krishnamurthi S."/>
        </authorList>
    </citation>
    <scope>NUCLEOTIDE SEQUENCE [LARGE SCALE GENOMIC DNA]</scope>
    <source>
        <strain evidence="5 6">MTCC 1458</strain>
    </source>
</reference>
<gene>
    <name evidence="5" type="ORF">SD77_0076</name>
</gene>
<dbReference type="PANTHER" id="PTHR42734">
    <property type="entry name" value="METAL TRANSPORT SYSTEM ATP-BINDING PROTEIN TM_0124-RELATED"/>
    <property type="match status" value="1"/>
</dbReference>
<feature type="domain" description="ABC transporter" evidence="4">
    <location>
        <begin position="8"/>
        <end position="249"/>
    </location>
</feature>